<dbReference type="STRING" id="471852.Tcur_1717"/>
<proteinExistence type="predicted"/>
<dbReference type="RefSeq" id="WP_012852075.1">
    <property type="nucleotide sequence ID" value="NC_013510.1"/>
</dbReference>
<dbReference type="EMBL" id="CP001738">
    <property type="protein sequence ID" value="ACY97291.1"/>
    <property type="molecule type" value="Genomic_DNA"/>
</dbReference>
<dbReference type="SUPFAM" id="SSF47413">
    <property type="entry name" value="lambda repressor-like DNA-binding domains"/>
    <property type="match status" value="1"/>
</dbReference>
<dbReference type="CDD" id="cd00093">
    <property type="entry name" value="HTH_XRE"/>
    <property type="match status" value="1"/>
</dbReference>
<accession>D1AC25</accession>
<dbReference type="GO" id="GO:0003677">
    <property type="term" value="F:DNA binding"/>
    <property type="evidence" value="ECO:0007669"/>
    <property type="project" value="InterPro"/>
</dbReference>
<dbReference type="Gene3D" id="1.10.260.40">
    <property type="entry name" value="lambda repressor-like DNA-binding domains"/>
    <property type="match status" value="1"/>
</dbReference>
<protein>
    <submittedName>
        <fullName evidence="2">Transcriptional regulator, XRE family</fullName>
    </submittedName>
</protein>
<sequence>MAGQVDRERVAKYVVARRGSLGLTQEQLAERAGVTVKTIYNLESGGRWPQARTRGAIEAALRWRPGDLVRIGEGQEPSVIPEEAAEPDLDTVVRELRELEAYFADLRADSGERRRMALAFLRALYGEAGRPPSDPPPGRSE</sequence>
<name>D1AC25_THECD</name>
<dbReference type="Proteomes" id="UP000001918">
    <property type="component" value="Chromosome"/>
</dbReference>
<dbReference type="SMART" id="SM00530">
    <property type="entry name" value="HTH_XRE"/>
    <property type="match status" value="1"/>
</dbReference>
<evidence type="ECO:0000259" key="1">
    <source>
        <dbReference type="PROSITE" id="PS50943"/>
    </source>
</evidence>
<dbReference type="KEGG" id="tcu:Tcur_1717"/>
<dbReference type="InterPro" id="IPR001387">
    <property type="entry name" value="Cro/C1-type_HTH"/>
</dbReference>
<evidence type="ECO:0000313" key="3">
    <source>
        <dbReference type="Proteomes" id="UP000001918"/>
    </source>
</evidence>
<evidence type="ECO:0000313" key="2">
    <source>
        <dbReference type="EMBL" id="ACY97291.1"/>
    </source>
</evidence>
<dbReference type="OrthoDB" id="5192612at2"/>
<dbReference type="InterPro" id="IPR010982">
    <property type="entry name" value="Lambda_DNA-bd_dom_sf"/>
</dbReference>
<organism evidence="2 3">
    <name type="scientific">Thermomonospora curvata (strain ATCC 19995 / DSM 43183 / JCM 3096 / KCTC 9072 / NBRC 15933 / NCIMB 10081 / Henssen B9)</name>
    <dbReference type="NCBI Taxonomy" id="471852"/>
    <lineage>
        <taxon>Bacteria</taxon>
        <taxon>Bacillati</taxon>
        <taxon>Actinomycetota</taxon>
        <taxon>Actinomycetes</taxon>
        <taxon>Streptosporangiales</taxon>
        <taxon>Thermomonosporaceae</taxon>
        <taxon>Thermomonospora</taxon>
    </lineage>
</organism>
<dbReference type="AlphaFoldDB" id="D1AC25"/>
<dbReference type="Pfam" id="PF01381">
    <property type="entry name" value="HTH_3"/>
    <property type="match status" value="1"/>
</dbReference>
<feature type="domain" description="HTH cro/C1-type" evidence="1">
    <location>
        <begin position="14"/>
        <end position="68"/>
    </location>
</feature>
<dbReference type="HOGENOM" id="CLU_1824417_0_0_11"/>
<dbReference type="PROSITE" id="PS50943">
    <property type="entry name" value="HTH_CROC1"/>
    <property type="match status" value="1"/>
</dbReference>
<keyword evidence="3" id="KW-1185">Reference proteome</keyword>
<dbReference type="eggNOG" id="COG1476">
    <property type="taxonomic scope" value="Bacteria"/>
</dbReference>
<gene>
    <name evidence="2" type="ordered locus">Tcur_1717</name>
</gene>
<reference evidence="2 3" key="1">
    <citation type="journal article" date="2011" name="Stand. Genomic Sci.">
        <title>Complete genome sequence of Thermomonospora curvata type strain (B9).</title>
        <authorList>
            <person name="Chertkov O."/>
            <person name="Sikorski J."/>
            <person name="Nolan M."/>
            <person name="Lapidus A."/>
            <person name="Lucas S."/>
            <person name="Del Rio T.G."/>
            <person name="Tice H."/>
            <person name="Cheng J.F."/>
            <person name="Goodwin L."/>
            <person name="Pitluck S."/>
            <person name="Liolios K."/>
            <person name="Ivanova N."/>
            <person name="Mavromatis K."/>
            <person name="Mikhailova N."/>
            <person name="Ovchinnikova G."/>
            <person name="Pati A."/>
            <person name="Chen A."/>
            <person name="Palaniappan K."/>
            <person name="Djao O.D."/>
            <person name="Land M."/>
            <person name="Hauser L."/>
            <person name="Chang Y.J."/>
            <person name="Jeffries C.D."/>
            <person name="Brettin T."/>
            <person name="Han C."/>
            <person name="Detter J.C."/>
            <person name="Rohde M."/>
            <person name="Goker M."/>
            <person name="Woyke T."/>
            <person name="Bristow J."/>
            <person name="Eisen J.A."/>
            <person name="Markowitz V."/>
            <person name="Hugenholtz P."/>
            <person name="Klenk H.P."/>
            <person name="Kyrpides N.C."/>
        </authorList>
    </citation>
    <scope>NUCLEOTIDE SEQUENCE [LARGE SCALE GENOMIC DNA]</scope>
    <source>
        <strain evidence="3">ATCC 19995 / DSM 43183 / JCM 3096 / KCTC 9072 / NBRC 15933 / NCIMB 10081 / Henssen B9</strain>
    </source>
</reference>